<comment type="similarity">
    <text evidence="1 2">Belongs to the short-chain dehydrogenases/reductases (SDR) family.</text>
</comment>
<dbReference type="PRINTS" id="PR00080">
    <property type="entry name" value="SDRFAMILY"/>
</dbReference>
<dbReference type="EMBL" id="JAPTHD010000011">
    <property type="protein sequence ID" value="MDV5825495.1"/>
    <property type="molecule type" value="Genomic_DNA"/>
</dbReference>
<sequence>MSVEGKRVIVTGGASGIGAAAVHAFAAAGAAVAAVDLSEDGAAVARCASDAGPGRAHFFRASVADRAALTAAVDEAVATLGGIDGLIHAAGVQQYKPAEELTDADWDHVVGTNARGTMIANQAVFGYMKAAGGGRIVNFASAAGIAGLRGCAHYSASKGAVLSWTRVIAQEWAQHGITANAVAPAMWTEMYQRTRDRLSPEQLAEHDAGMARALPLGGRLGDPTYDMAPVLLFLMSDGARFINGQTIPVDGGMVMVR</sequence>
<comment type="caution">
    <text evidence="4">The sequence shown here is derived from an EMBL/GenBank/DDBJ whole genome shotgun (WGS) entry which is preliminary data.</text>
</comment>
<dbReference type="InterPro" id="IPR036291">
    <property type="entry name" value="NAD(P)-bd_dom_sf"/>
</dbReference>
<dbReference type="CDD" id="cd05233">
    <property type="entry name" value="SDR_c"/>
    <property type="match status" value="1"/>
</dbReference>
<dbReference type="SUPFAM" id="SSF51735">
    <property type="entry name" value="NAD(P)-binding Rossmann-fold domains"/>
    <property type="match status" value="1"/>
</dbReference>
<protein>
    <submittedName>
        <fullName evidence="4">SDR family NAD(P)-dependent oxidoreductase</fullName>
    </submittedName>
</protein>
<dbReference type="PROSITE" id="PS00061">
    <property type="entry name" value="ADH_SHORT"/>
    <property type="match status" value="1"/>
</dbReference>
<gene>
    <name evidence="4" type="ORF">O0R41_17970</name>
</gene>
<evidence type="ECO:0000313" key="4">
    <source>
        <dbReference type="EMBL" id="MDV5825495.1"/>
    </source>
</evidence>
<dbReference type="PRINTS" id="PR00081">
    <property type="entry name" value="GDHRDH"/>
</dbReference>
<evidence type="ECO:0000256" key="1">
    <source>
        <dbReference type="ARBA" id="ARBA00006484"/>
    </source>
</evidence>
<proteinExistence type="inferred from homology"/>
<dbReference type="PANTHER" id="PTHR42760">
    <property type="entry name" value="SHORT-CHAIN DEHYDROGENASES/REDUCTASES FAMILY MEMBER"/>
    <property type="match status" value="1"/>
</dbReference>
<evidence type="ECO:0000256" key="2">
    <source>
        <dbReference type="RuleBase" id="RU000363"/>
    </source>
</evidence>
<dbReference type="InterPro" id="IPR057326">
    <property type="entry name" value="KR_dom"/>
</dbReference>
<organism evidence="4 5">
    <name type="scientific">Sphingobium naphthae</name>
    <dbReference type="NCBI Taxonomy" id="1886786"/>
    <lineage>
        <taxon>Bacteria</taxon>
        <taxon>Pseudomonadati</taxon>
        <taxon>Pseudomonadota</taxon>
        <taxon>Alphaproteobacteria</taxon>
        <taxon>Sphingomonadales</taxon>
        <taxon>Sphingomonadaceae</taxon>
        <taxon>Sphingobium</taxon>
    </lineage>
</organism>
<feature type="domain" description="Ketoreductase" evidence="3">
    <location>
        <begin position="6"/>
        <end position="190"/>
    </location>
</feature>
<dbReference type="Pfam" id="PF00106">
    <property type="entry name" value="adh_short"/>
    <property type="match status" value="1"/>
</dbReference>
<evidence type="ECO:0000259" key="3">
    <source>
        <dbReference type="SMART" id="SM00822"/>
    </source>
</evidence>
<accession>A0ABU4A139</accession>
<dbReference type="InterPro" id="IPR020904">
    <property type="entry name" value="Sc_DH/Rdtase_CS"/>
</dbReference>
<dbReference type="Gene3D" id="3.40.50.720">
    <property type="entry name" value="NAD(P)-binding Rossmann-like Domain"/>
    <property type="match status" value="1"/>
</dbReference>
<reference evidence="5" key="1">
    <citation type="journal article" date="2022" name="J Environ Chem Eng">
        <title>Biodegradation of petroleum oil using a constructed nonpathogenic and heavy metal-tolerant bacterial consortium isolated from marine sponges.</title>
        <authorList>
            <person name="Dechsakulwatana C."/>
            <person name="Rungsihiranrut A."/>
            <person name="Muangchinda C."/>
            <person name="Ningthoujam R."/>
            <person name="Klankeo P."/>
            <person name="Pinyakong O."/>
        </authorList>
    </citation>
    <scope>NUCLEOTIDE SEQUENCE [LARGE SCALE GENOMIC DNA]</scope>
    <source>
        <strain evidence="5">MO2-4</strain>
    </source>
</reference>
<dbReference type="Proteomes" id="UP001185984">
    <property type="component" value="Unassembled WGS sequence"/>
</dbReference>
<evidence type="ECO:0000313" key="5">
    <source>
        <dbReference type="Proteomes" id="UP001185984"/>
    </source>
</evidence>
<name>A0ABU4A139_9SPHN</name>
<dbReference type="RefSeq" id="WP_228164680.1">
    <property type="nucleotide sequence ID" value="NZ_JAPTHD010000011.1"/>
</dbReference>
<dbReference type="InterPro" id="IPR002347">
    <property type="entry name" value="SDR_fam"/>
</dbReference>
<dbReference type="SMART" id="SM00822">
    <property type="entry name" value="PKS_KR"/>
    <property type="match status" value="1"/>
</dbReference>
<keyword evidence="5" id="KW-1185">Reference proteome</keyword>